<evidence type="ECO:0000313" key="1">
    <source>
        <dbReference type="EMBL" id="CAH2066808.1"/>
    </source>
</evidence>
<sequence length="88" mass="9563">MSIFIWRAGGALRQSLDLYAAYGSLVAAEAVSHSGQRVDVARQRSRVAGRTSRGCAGGEFCLAARRVARALISPLEMKRYQFVICSVD</sequence>
<feature type="non-terminal residue" evidence="1">
    <location>
        <position position="88"/>
    </location>
</feature>
<name>A0ABN8IXB3_9NEOP</name>
<proteinExistence type="predicted"/>
<keyword evidence="2" id="KW-1185">Reference proteome</keyword>
<evidence type="ECO:0000313" key="2">
    <source>
        <dbReference type="Proteomes" id="UP000837857"/>
    </source>
</evidence>
<reference evidence="1" key="1">
    <citation type="submission" date="2022-03" db="EMBL/GenBank/DDBJ databases">
        <authorList>
            <person name="Martin H S."/>
        </authorList>
    </citation>
    <scope>NUCLEOTIDE SEQUENCE</scope>
</reference>
<dbReference type="EMBL" id="OW152816">
    <property type="protein sequence ID" value="CAH2066808.1"/>
    <property type="molecule type" value="Genomic_DNA"/>
</dbReference>
<accession>A0ABN8IXB3</accession>
<gene>
    <name evidence="1" type="ORF">IPOD504_LOCUS13591</name>
</gene>
<protein>
    <submittedName>
        <fullName evidence="1">Uncharacterized protein</fullName>
    </submittedName>
</protein>
<dbReference type="Proteomes" id="UP000837857">
    <property type="component" value="Chromosome 4"/>
</dbReference>
<organism evidence="1 2">
    <name type="scientific">Iphiclides podalirius</name>
    <name type="common">scarce swallowtail</name>
    <dbReference type="NCBI Taxonomy" id="110791"/>
    <lineage>
        <taxon>Eukaryota</taxon>
        <taxon>Metazoa</taxon>
        <taxon>Ecdysozoa</taxon>
        <taxon>Arthropoda</taxon>
        <taxon>Hexapoda</taxon>
        <taxon>Insecta</taxon>
        <taxon>Pterygota</taxon>
        <taxon>Neoptera</taxon>
        <taxon>Endopterygota</taxon>
        <taxon>Lepidoptera</taxon>
        <taxon>Glossata</taxon>
        <taxon>Ditrysia</taxon>
        <taxon>Papilionoidea</taxon>
        <taxon>Papilionidae</taxon>
        <taxon>Papilioninae</taxon>
        <taxon>Iphiclides</taxon>
    </lineage>
</organism>